<name>A0A9Q0YTT0_HOLLE</name>
<evidence type="ECO:0008006" key="3">
    <source>
        <dbReference type="Google" id="ProtNLM"/>
    </source>
</evidence>
<proteinExistence type="predicted"/>
<dbReference type="SUPFAM" id="SSF52540">
    <property type="entry name" value="P-loop containing nucleoside triphosphate hydrolases"/>
    <property type="match status" value="1"/>
</dbReference>
<dbReference type="OrthoDB" id="2405944at2759"/>
<sequence length="315" mass="36759">MTESSNTQPRIFIWCWPRTVSTALGKCLSNVEGVQYWHEPYQNSLSTILQMKIATEQQQKPVNSKFIEIMGKLGQVMASSDASSFFADSKLFPSDKFTYPWVKEKLEEDEPGKDFIVIKDMAMSIVENEQYLPKVPTRHVFLIRHPLRIAMSMTTSIKNICKFIGEEDVDFEIFRDTLLSNQAYFQRDHAYVLWQYVRREKLEQNPIIIDSDDLCRRPEKILPKLFKGVGIPYHEKYLSWGADEEILKSWKGSIGGMVAGKAMKSYDRAFQSSCFFAPKADMPNLDEIPDFFKENYDSLLKSYQEMYEHRLREDD</sequence>
<keyword evidence="2" id="KW-1185">Reference proteome</keyword>
<gene>
    <name evidence="1" type="ORF">HOLleu_33757</name>
</gene>
<dbReference type="Proteomes" id="UP001152320">
    <property type="component" value="Chromosome 17"/>
</dbReference>
<dbReference type="PANTHER" id="PTHR48312:SF1">
    <property type="entry name" value="SULFOTRANSFERASE"/>
    <property type="match status" value="1"/>
</dbReference>
<organism evidence="1 2">
    <name type="scientific">Holothuria leucospilota</name>
    <name type="common">Black long sea cucumber</name>
    <name type="synonym">Mertensiothuria leucospilota</name>
    <dbReference type="NCBI Taxonomy" id="206669"/>
    <lineage>
        <taxon>Eukaryota</taxon>
        <taxon>Metazoa</taxon>
        <taxon>Echinodermata</taxon>
        <taxon>Eleutherozoa</taxon>
        <taxon>Echinozoa</taxon>
        <taxon>Holothuroidea</taxon>
        <taxon>Aspidochirotacea</taxon>
        <taxon>Aspidochirotida</taxon>
        <taxon>Holothuriidae</taxon>
        <taxon>Holothuria</taxon>
    </lineage>
</organism>
<dbReference type="EMBL" id="JAIZAY010000017">
    <property type="protein sequence ID" value="KAJ8026026.1"/>
    <property type="molecule type" value="Genomic_DNA"/>
</dbReference>
<accession>A0A9Q0YTT0</accession>
<evidence type="ECO:0000313" key="1">
    <source>
        <dbReference type="EMBL" id="KAJ8026026.1"/>
    </source>
</evidence>
<evidence type="ECO:0000313" key="2">
    <source>
        <dbReference type="Proteomes" id="UP001152320"/>
    </source>
</evidence>
<dbReference type="Gene3D" id="3.40.50.300">
    <property type="entry name" value="P-loop containing nucleotide triphosphate hydrolases"/>
    <property type="match status" value="1"/>
</dbReference>
<dbReference type="AlphaFoldDB" id="A0A9Q0YTT0"/>
<reference evidence="1" key="1">
    <citation type="submission" date="2021-10" db="EMBL/GenBank/DDBJ databases">
        <title>Tropical sea cucumber genome reveals ecological adaptation and Cuvierian tubules defense mechanism.</title>
        <authorList>
            <person name="Chen T."/>
        </authorList>
    </citation>
    <scope>NUCLEOTIDE SEQUENCE</scope>
    <source>
        <strain evidence="1">Nanhai2018</strain>
        <tissue evidence="1">Muscle</tissue>
    </source>
</reference>
<dbReference type="PANTHER" id="PTHR48312">
    <property type="match status" value="1"/>
</dbReference>
<protein>
    <recommendedName>
        <fullName evidence="3">Sulfotransferase family protein</fullName>
    </recommendedName>
</protein>
<comment type="caution">
    <text evidence="1">The sequence shown here is derived from an EMBL/GenBank/DDBJ whole genome shotgun (WGS) entry which is preliminary data.</text>
</comment>
<dbReference type="InterPro" id="IPR027417">
    <property type="entry name" value="P-loop_NTPase"/>
</dbReference>